<dbReference type="SUPFAM" id="SSF53474">
    <property type="entry name" value="alpha/beta-Hydrolases"/>
    <property type="match status" value="1"/>
</dbReference>
<keyword evidence="2" id="KW-0378">Hydrolase</keyword>
<dbReference type="EMBL" id="PUEJ01000017">
    <property type="protein sequence ID" value="PRH83987.1"/>
    <property type="molecule type" value="Genomic_DNA"/>
</dbReference>
<dbReference type="Gene3D" id="3.40.50.1820">
    <property type="entry name" value="alpha/beta hydrolase"/>
    <property type="match status" value="1"/>
</dbReference>
<feature type="domain" description="Peptidase S9 prolyl oligopeptidase catalytic" evidence="1">
    <location>
        <begin position="51"/>
        <end position="240"/>
    </location>
</feature>
<dbReference type="OrthoDB" id="249225at2"/>
<evidence type="ECO:0000259" key="1">
    <source>
        <dbReference type="Pfam" id="PF00326"/>
    </source>
</evidence>
<reference evidence="2 3" key="1">
    <citation type="submission" date="2018-02" db="EMBL/GenBank/DDBJ databases">
        <title>Whole genome sequencing of endophytic bacterium.</title>
        <authorList>
            <person name="Eedara R."/>
            <person name="Podile A.R."/>
        </authorList>
    </citation>
    <scope>NUCLEOTIDE SEQUENCE [LARGE SCALE GENOMIC DNA]</scope>
    <source>
        <strain evidence="2 3">RP1T</strain>
    </source>
</reference>
<protein>
    <submittedName>
        <fullName evidence="2">Alpha/beta hydrolase</fullName>
    </submittedName>
</protein>
<dbReference type="InterPro" id="IPR050261">
    <property type="entry name" value="FrsA_esterase"/>
</dbReference>
<dbReference type="InterPro" id="IPR029058">
    <property type="entry name" value="AB_hydrolase_fold"/>
</dbReference>
<sequence>MVTQTFEIDIAVGNQSVSGTLLSPPARLPGVLFVHGWGASQQPDLDQARELAGLGCICLTFDLRGHARDSAQQQVVTREDNLRDLLTAYDLLAAHQHVDPQMIAVVGSSYGAYLATILTMLRPVKWLSLRVPALYEDSNWDTPKAKLERVALAQYRRRSLAPGENLALHACTRFEGDVLLVESENDDFVPPATIRNYRHAFAHVHSMTYRIIDGADHGLTSKTCQKAYSSVLINWATEMIAGERRGR</sequence>
<dbReference type="AlphaFoldDB" id="A0A2S9Q3Q0"/>
<dbReference type="InterPro" id="IPR001375">
    <property type="entry name" value="Peptidase_S9_cat"/>
</dbReference>
<name>A0A2S9Q3Q0_9HYPH</name>
<dbReference type="Pfam" id="PF00326">
    <property type="entry name" value="Peptidase_S9"/>
    <property type="match status" value="1"/>
</dbReference>
<dbReference type="GO" id="GO:0016787">
    <property type="term" value="F:hydrolase activity"/>
    <property type="evidence" value="ECO:0007669"/>
    <property type="project" value="UniProtKB-KW"/>
</dbReference>
<proteinExistence type="predicted"/>
<dbReference type="PANTHER" id="PTHR22946:SF5">
    <property type="entry name" value="PEPTIDASE S9 PROLYL OLIGOPEPTIDASE CATALYTIC DOMAIN-CONTAINING PROTEIN"/>
    <property type="match status" value="1"/>
</dbReference>
<keyword evidence="3" id="KW-1185">Reference proteome</keyword>
<comment type="caution">
    <text evidence="2">The sequence shown here is derived from an EMBL/GenBank/DDBJ whole genome shotgun (WGS) entry which is preliminary data.</text>
</comment>
<dbReference type="Proteomes" id="UP000237682">
    <property type="component" value="Unassembled WGS sequence"/>
</dbReference>
<gene>
    <name evidence="2" type="ORF">C5L14_29430</name>
</gene>
<organism evidence="2 3">
    <name type="scientific">Labrys okinawensis</name>
    <dbReference type="NCBI Taxonomy" id="346911"/>
    <lineage>
        <taxon>Bacteria</taxon>
        <taxon>Pseudomonadati</taxon>
        <taxon>Pseudomonadota</taxon>
        <taxon>Alphaproteobacteria</taxon>
        <taxon>Hyphomicrobiales</taxon>
        <taxon>Xanthobacteraceae</taxon>
        <taxon>Labrys</taxon>
    </lineage>
</organism>
<evidence type="ECO:0000313" key="3">
    <source>
        <dbReference type="Proteomes" id="UP000237682"/>
    </source>
</evidence>
<dbReference type="PANTHER" id="PTHR22946">
    <property type="entry name" value="DIENELACTONE HYDROLASE DOMAIN-CONTAINING PROTEIN-RELATED"/>
    <property type="match status" value="1"/>
</dbReference>
<evidence type="ECO:0000313" key="2">
    <source>
        <dbReference type="EMBL" id="PRH83987.1"/>
    </source>
</evidence>
<accession>A0A2S9Q3Q0</accession>